<dbReference type="PROSITE" id="PS50192">
    <property type="entry name" value="T_SNARE"/>
    <property type="match status" value="1"/>
</dbReference>
<evidence type="ECO:0000259" key="10">
    <source>
        <dbReference type="PROSITE" id="PS50192"/>
    </source>
</evidence>
<dbReference type="InterPro" id="IPR019529">
    <property type="entry name" value="Syntaxin-18_N"/>
</dbReference>
<dbReference type="GO" id="GO:0031201">
    <property type="term" value="C:SNARE complex"/>
    <property type="evidence" value="ECO:0007669"/>
    <property type="project" value="TreeGrafter"/>
</dbReference>
<evidence type="ECO:0000256" key="9">
    <source>
        <dbReference type="SAM" id="MobiDB-lite"/>
    </source>
</evidence>
<protein>
    <recommendedName>
        <fullName evidence="10">t-SNARE coiled-coil homology domain-containing protein</fullName>
    </recommendedName>
</protein>
<proteinExistence type="inferred from homology"/>
<keyword evidence="7" id="KW-0175">Coiled coil</keyword>
<dbReference type="GO" id="GO:0005783">
    <property type="term" value="C:endoplasmic reticulum"/>
    <property type="evidence" value="ECO:0007669"/>
    <property type="project" value="TreeGrafter"/>
</dbReference>
<keyword evidence="6" id="KW-1133">Transmembrane helix</keyword>
<dbReference type="AlphaFoldDB" id="A0A6A6TW08"/>
<feature type="compositionally biased region" description="Polar residues" evidence="9">
    <location>
        <begin position="63"/>
        <end position="78"/>
    </location>
</feature>
<reference evidence="11" key="1">
    <citation type="journal article" date="2020" name="Stud. Mycol.">
        <title>101 Dothideomycetes genomes: a test case for predicting lifestyles and emergence of pathogens.</title>
        <authorList>
            <person name="Haridas S."/>
            <person name="Albert R."/>
            <person name="Binder M."/>
            <person name="Bloem J."/>
            <person name="Labutti K."/>
            <person name="Salamov A."/>
            <person name="Andreopoulos B."/>
            <person name="Baker S."/>
            <person name="Barry K."/>
            <person name="Bills G."/>
            <person name="Bluhm B."/>
            <person name="Cannon C."/>
            <person name="Castanera R."/>
            <person name="Culley D."/>
            <person name="Daum C."/>
            <person name="Ezra D."/>
            <person name="Gonzalez J."/>
            <person name="Henrissat B."/>
            <person name="Kuo A."/>
            <person name="Liang C."/>
            <person name="Lipzen A."/>
            <person name="Lutzoni F."/>
            <person name="Magnuson J."/>
            <person name="Mondo S."/>
            <person name="Nolan M."/>
            <person name="Ohm R."/>
            <person name="Pangilinan J."/>
            <person name="Park H.-J."/>
            <person name="Ramirez L."/>
            <person name="Alfaro M."/>
            <person name="Sun H."/>
            <person name="Tritt A."/>
            <person name="Yoshinaga Y."/>
            <person name="Zwiers L.-H."/>
            <person name="Turgeon B."/>
            <person name="Goodwin S."/>
            <person name="Spatafora J."/>
            <person name="Crous P."/>
            <person name="Grigoriev I."/>
        </authorList>
    </citation>
    <scope>NUCLEOTIDE SEQUENCE</scope>
    <source>
        <strain evidence="11">CBS 115976</strain>
    </source>
</reference>
<comment type="similarity">
    <text evidence="2">Belongs to the syntaxin family.</text>
</comment>
<dbReference type="EMBL" id="MU004244">
    <property type="protein sequence ID" value="KAF2663930.1"/>
    <property type="molecule type" value="Genomic_DNA"/>
</dbReference>
<dbReference type="Gene3D" id="1.20.5.110">
    <property type="match status" value="1"/>
</dbReference>
<evidence type="ECO:0000256" key="5">
    <source>
        <dbReference type="ARBA" id="ARBA00022927"/>
    </source>
</evidence>
<feature type="region of interest" description="Disordered" evidence="9">
    <location>
        <begin position="63"/>
        <end position="84"/>
    </location>
</feature>
<keyword evidence="3" id="KW-0813">Transport</keyword>
<sequence length="351" mass="38625">MDITPLFSTVLSQTTSPPLQAHPFDLPSLTTFLQEAYRINTHISSLAHYLRSIRAPYLALSNTTHTRSTRATNSNGKSMSDADRKHIDTETKTLLTNLSSAIASLSAAATADAEARAAIAQKSRNKGLGALGRWAAGGGAVVRSLEEREREEREETVRRHREGVVWFLQKRLEAVSEVQWGMVAVRLQRAVERNKSVLYKGMGDGIVGNGTMGNGSAMTNGGGMAARAVEIERQEKSGASLSEVLSPEQVQMFEAEQEDMVRYYNSELQKIRAVENSLVEISSLQTELAMNLEMQSENITQLVSDSVLTTENVGQGNKELKKASERASTARMVFWSTCGFCTFLVVWDLIF</sequence>
<evidence type="ECO:0000256" key="2">
    <source>
        <dbReference type="ARBA" id="ARBA00009063"/>
    </source>
</evidence>
<keyword evidence="8" id="KW-0472">Membrane</keyword>
<evidence type="ECO:0000256" key="3">
    <source>
        <dbReference type="ARBA" id="ARBA00022448"/>
    </source>
</evidence>
<feature type="domain" description="T-SNARE coiled-coil homology" evidence="10">
    <location>
        <begin position="261"/>
        <end position="323"/>
    </location>
</feature>
<dbReference type="SMART" id="SM00397">
    <property type="entry name" value="t_SNARE"/>
    <property type="match status" value="1"/>
</dbReference>
<evidence type="ECO:0000256" key="4">
    <source>
        <dbReference type="ARBA" id="ARBA00022692"/>
    </source>
</evidence>
<name>A0A6A6TW08_9PEZI</name>
<evidence type="ECO:0000313" key="11">
    <source>
        <dbReference type="EMBL" id="KAF2663930.1"/>
    </source>
</evidence>
<dbReference type="InterPro" id="IPR000727">
    <property type="entry name" value="T_SNARE_dom"/>
</dbReference>
<evidence type="ECO:0000256" key="6">
    <source>
        <dbReference type="ARBA" id="ARBA00022989"/>
    </source>
</evidence>
<accession>A0A6A6TW08</accession>
<evidence type="ECO:0000256" key="1">
    <source>
        <dbReference type="ARBA" id="ARBA00004211"/>
    </source>
</evidence>
<dbReference type="Proteomes" id="UP000799302">
    <property type="component" value="Unassembled WGS sequence"/>
</dbReference>
<keyword evidence="5" id="KW-0653">Protein transport</keyword>
<keyword evidence="12" id="KW-1185">Reference proteome</keyword>
<dbReference type="OrthoDB" id="342981at2759"/>
<dbReference type="SUPFAM" id="SSF58038">
    <property type="entry name" value="SNARE fusion complex"/>
    <property type="match status" value="1"/>
</dbReference>
<evidence type="ECO:0000256" key="7">
    <source>
        <dbReference type="ARBA" id="ARBA00023054"/>
    </source>
</evidence>
<dbReference type="GO" id="GO:0015031">
    <property type="term" value="P:protein transport"/>
    <property type="evidence" value="ECO:0007669"/>
    <property type="project" value="UniProtKB-KW"/>
</dbReference>
<gene>
    <name evidence="11" type="ORF">BT63DRAFT_430177</name>
</gene>
<keyword evidence="4" id="KW-0812">Transmembrane</keyword>
<evidence type="ECO:0000256" key="8">
    <source>
        <dbReference type="ARBA" id="ARBA00023136"/>
    </source>
</evidence>
<dbReference type="GO" id="GO:0006890">
    <property type="term" value="P:retrograde vesicle-mediated transport, Golgi to endoplasmic reticulum"/>
    <property type="evidence" value="ECO:0007669"/>
    <property type="project" value="TreeGrafter"/>
</dbReference>
<dbReference type="Pfam" id="PF10496">
    <property type="entry name" value="Syntaxin-18_N"/>
    <property type="match status" value="1"/>
</dbReference>
<evidence type="ECO:0000313" key="12">
    <source>
        <dbReference type="Proteomes" id="UP000799302"/>
    </source>
</evidence>
<comment type="subcellular location">
    <subcellularLocation>
        <location evidence="1">Membrane</location>
        <topology evidence="1">Single-pass type IV membrane protein</topology>
    </subcellularLocation>
</comment>
<organism evidence="11 12">
    <name type="scientific">Microthyrium microscopicum</name>
    <dbReference type="NCBI Taxonomy" id="703497"/>
    <lineage>
        <taxon>Eukaryota</taxon>
        <taxon>Fungi</taxon>
        <taxon>Dikarya</taxon>
        <taxon>Ascomycota</taxon>
        <taxon>Pezizomycotina</taxon>
        <taxon>Dothideomycetes</taxon>
        <taxon>Dothideomycetes incertae sedis</taxon>
        <taxon>Microthyriales</taxon>
        <taxon>Microthyriaceae</taxon>
        <taxon>Microthyrium</taxon>
    </lineage>
</organism>
<dbReference type="PANTHER" id="PTHR15959:SF0">
    <property type="entry name" value="SYNTAXIN-18"/>
    <property type="match status" value="1"/>
</dbReference>
<dbReference type="PANTHER" id="PTHR15959">
    <property type="entry name" value="SYNTAXIN-18"/>
    <property type="match status" value="1"/>
</dbReference>